<feature type="compositionally biased region" description="Low complexity" evidence="13">
    <location>
        <begin position="164"/>
        <end position="183"/>
    </location>
</feature>
<evidence type="ECO:0000256" key="11">
    <source>
        <dbReference type="ARBA" id="ARBA00030422"/>
    </source>
</evidence>
<keyword evidence="5" id="KW-0813">Transport</keyword>
<dbReference type="InterPro" id="IPR005341">
    <property type="entry name" value="Tim16"/>
</dbReference>
<dbReference type="AlphaFoldDB" id="A0A317XJ48"/>
<reference evidence="14 15" key="1">
    <citation type="journal article" date="2018" name="Mol. Biol. Evol.">
        <title>Broad Genomic Sampling Reveals a Smut Pathogenic Ancestry of the Fungal Clade Ustilaginomycotina.</title>
        <authorList>
            <person name="Kijpornyongpan T."/>
            <person name="Mondo S.J."/>
            <person name="Barry K."/>
            <person name="Sandor L."/>
            <person name="Lee J."/>
            <person name="Lipzen A."/>
            <person name="Pangilinan J."/>
            <person name="LaButti K."/>
            <person name="Hainaut M."/>
            <person name="Henrissat B."/>
            <person name="Grigoriev I.V."/>
            <person name="Spatafora J.W."/>
            <person name="Aime M.C."/>
        </authorList>
    </citation>
    <scope>NUCLEOTIDE SEQUENCE [LARGE SCALE GENOMIC DNA]</scope>
    <source>
        <strain evidence="14 15">MCA 3645</strain>
    </source>
</reference>
<evidence type="ECO:0000256" key="3">
    <source>
        <dbReference type="ARBA" id="ARBA00013571"/>
    </source>
</evidence>
<evidence type="ECO:0000256" key="9">
    <source>
        <dbReference type="ARBA" id="ARBA00023128"/>
    </source>
</evidence>
<evidence type="ECO:0000256" key="1">
    <source>
        <dbReference type="ARBA" id="ARBA00004637"/>
    </source>
</evidence>
<dbReference type="PANTHER" id="PTHR12388">
    <property type="entry name" value="MITOCHONDRIA ASSOCIATED GRANULOCYTE MACROPHAGE CSF SIGNALING MOLECULE"/>
    <property type="match status" value="1"/>
</dbReference>
<comment type="similarity">
    <text evidence="2">Belongs to the TIM16/PAM16 family.</text>
</comment>
<evidence type="ECO:0000256" key="5">
    <source>
        <dbReference type="ARBA" id="ARBA00022448"/>
    </source>
</evidence>
<keyword evidence="10" id="KW-0472">Membrane</keyword>
<gene>
    <name evidence="14" type="ORF">BCV70DRAFT_202055</name>
</gene>
<keyword evidence="9" id="KW-0496">Mitochondrion</keyword>
<evidence type="ECO:0000256" key="2">
    <source>
        <dbReference type="ARBA" id="ARBA00008817"/>
    </source>
</evidence>
<dbReference type="InterPro" id="IPR036869">
    <property type="entry name" value="J_dom_sf"/>
</dbReference>
<dbReference type="GO" id="GO:0030150">
    <property type="term" value="P:protein import into mitochondrial matrix"/>
    <property type="evidence" value="ECO:0007669"/>
    <property type="project" value="InterPro"/>
</dbReference>
<dbReference type="STRING" id="1882483.A0A317XJ48"/>
<dbReference type="GO" id="GO:0005744">
    <property type="term" value="C:TIM23 mitochondrial import inner membrane translocase complex"/>
    <property type="evidence" value="ECO:0007669"/>
    <property type="project" value="InterPro"/>
</dbReference>
<keyword evidence="7" id="KW-0653">Protein transport</keyword>
<proteinExistence type="inferred from homology"/>
<sequence length="189" mass="19415">MSLPKALAQILFVGTQIVGKALLEAGRQAGRNARAGRVEATAGAAGAGAGGAAANPSDQLTRTHRMTLDEAKLILNLKQDMSASTLASQIASSAAAAETGGKSVLEQVREAISKNYDHLFATNAPPAPKGQKGGGAGSFYIQSKVVRARERIEAELGLLEQNKSADSQAPPQDSAQQPPSSSSTPNKEP</sequence>
<dbReference type="Pfam" id="PF03656">
    <property type="entry name" value="Pam16"/>
    <property type="match status" value="1"/>
</dbReference>
<evidence type="ECO:0000256" key="6">
    <source>
        <dbReference type="ARBA" id="ARBA00022792"/>
    </source>
</evidence>
<dbReference type="InParanoid" id="A0A317XJ48"/>
<dbReference type="EMBL" id="KZ819199">
    <property type="protein sequence ID" value="PWY98275.1"/>
    <property type="molecule type" value="Genomic_DNA"/>
</dbReference>
<keyword evidence="8" id="KW-0811">Translocation</keyword>
<feature type="region of interest" description="Disordered" evidence="13">
    <location>
        <begin position="157"/>
        <end position="189"/>
    </location>
</feature>
<evidence type="ECO:0000256" key="12">
    <source>
        <dbReference type="ARBA" id="ARBA00031407"/>
    </source>
</evidence>
<name>A0A317XJ48_9BASI</name>
<evidence type="ECO:0000256" key="8">
    <source>
        <dbReference type="ARBA" id="ARBA00023010"/>
    </source>
</evidence>
<keyword evidence="6" id="KW-0999">Mitochondrion inner membrane</keyword>
<evidence type="ECO:0000256" key="4">
    <source>
        <dbReference type="ARBA" id="ARBA00020721"/>
    </source>
</evidence>
<evidence type="ECO:0000313" key="14">
    <source>
        <dbReference type="EMBL" id="PWY98275.1"/>
    </source>
</evidence>
<keyword evidence="15" id="KW-1185">Reference proteome</keyword>
<comment type="subcellular location">
    <subcellularLocation>
        <location evidence="1">Mitochondrion inner membrane</location>
        <topology evidence="1">Peripheral membrane protein</topology>
    </subcellularLocation>
</comment>
<protein>
    <recommendedName>
        <fullName evidence="4">Mitochondrial import inner membrane translocase subunit TIM16</fullName>
    </recommendedName>
    <alternativeName>
        <fullName evidence="3">Mitochondrial import inner membrane translocase subunit tim16</fullName>
    </alternativeName>
    <alternativeName>
        <fullName evidence="11 12">Presequence translocated-associated motor subunit PAM16</fullName>
    </alternativeName>
</protein>
<accession>A0A317XJ48</accession>
<dbReference type="Gene3D" id="1.10.287.110">
    <property type="entry name" value="DnaJ domain"/>
    <property type="match status" value="1"/>
</dbReference>
<evidence type="ECO:0000256" key="7">
    <source>
        <dbReference type="ARBA" id="ARBA00022927"/>
    </source>
</evidence>
<dbReference type="Proteomes" id="UP000246740">
    <property type="component" value="Unassembled WGS sequence"/>
</dbReference>
<dbReference type="PANTHER" id="PTHR12388:SF0">
    <property type="entry name" value="MITOCHONDRIAL IMPORT INNER MEMBRANE TRANSLOCASE SUBUNIT TIM16"/>
    <property type="match status" value="1"/>
</dbReference>
<evidence type="ECO:0000313" key="15">
    <source>
        <dbReference type="Proteomes" id="UP000246740"/>
    </source>
</evidence>
<evidence type="ECO:0000256" key="13">
    <source>
        <dbReference type="SAM" id="MobiDB-lite"/>
    </source>
</evidence>
<dbReference type="FunCoup" id="A0A317XJ48">
    <property type="interactions" value="54"/>
</dbReference>
<evidence type="ECO:0000256" key="10">
    <source>
        <dbReference type="ARBA" id="ARBA00023136"/>
    </source>
</evidence>
<organism evidence="14 15">
    <name type="scientific">Testicularia cyperi</name>
    <dbReference type="NCBI Taxonomy" id="1882483"/>
    <lineage>
        <taxon>Eukaryota</taxon>
        <taxon>Fungi</taxon>
        <taxon>Dikarya</taxon>
        <taxon>Basidiomycota</taxon>
        <taxon>Ustilaginomycotina</taxon>
        <taxon>Ustilaginomycetes</taxon>
        <taxon>Ustilaginales</taxon>
        <taxon>Anthracoideaceae</taxon>
        <taxon>Testicularia</taxon>
    </lineage>
</organism>